<dbReference type="AlphaFoldDB" id="A0A814GF98"/>
<dbReference type="Proteomes" id="UP000663864">
    <property type="component" value="Unassembled WGS sequence"/>
</dbReference>
<organism evidence="1 2">
    <name type="scientific">Rotaria sordida</name>
    <dbReference type="NCBI Taxonomy" id="392033"/>
    <lineage>
        <taxon>Eukaryota</taxon>
        <taxon>Metazoa</taxon>
        <taxon>Spiralia</taxon>
        <taxon>Gnathifera</taxon>
        <taxon>Rotifera</taxon>
        <taxon>Eurotatoria</taxon>
        <taxon>Bdelloidea</taxon>
        <taxon>Philodinida</taxon>
        <taxon>Philodinidae</taxon>
        <taxon>Rotaria</taxon>
    </lineage>
</organism>
<comment type="caution">
    <text evidence="1">The sequence shown here is derived from an EMBL/GenBank/DDBJ whole genome shotgun (WGS) entry which is preliminary data.</text>
</comment>
<evidence type="ECO:0000313" key="1">
    <source>
        <dbReference type="EMBL" id="CAF0995586.1"/>
    </source>
</evidence>
<proteinExistence type="predicted"/>
<evidence type="ECO:0000313" key="2">
    <source>
        <dbReference type="Proteomes" id="UP000663864"/>
    </source>
</evidence>
<sequence length="126" mass="14798">MPSKIIPCVLCGKQGRLARSKYTKICTTEREEKIREGYRRRRGQELNAALLYQQVHVNCYKSLVFDLEPLSFIINRREQKKIKLSSDKTQNSNSVLIDITNTRNKLYCDDDNENLKLMEKITEKKT</sequence>
<reference evidence="1" key="1">
    <citation type="submission" date="2021-02" db="EMBL/GenBank/DDBJ databases">
        <authorList>
            <person name="Nowell W R."/>
        </authorList>
    </citation>
    <scope>NUCLEOTIDE SEQUENCE</scope>
</reference>
<name>A0A814GF98_9BILA</name>
<accession>A0A814GF98</accession>
<protein>
    <submittedName>
        <fullName evidence="1">Uncharacterized protein</fullName>
    </submittedName>
</protein>
<dbReference type="EMBL" id="CAJNOT010000477">
    <property type="protein sequence ID" value="CAF0995586.1"/>
    <property type="molecule type" value="Genomic_DNA"/>
</dbReference>
<gene>
    <name evidence="1" type="ORF">ZHD862_LOCUS12251</name>
</gene>